<dbReference type="RefSeq" id="WP_382399277.1">
    <property type="nucleotide sequence ID" value="NZ_JBHSWH010000001.1"/>
</dbReference>
<dbReference type="Proteomes" id="UP001596298">
    <property type="component" value="Unassembled WGS sequence"/>
</dbReference>
<protein>
    <submittedName>
        <fullName evidence="1">Uncharacterized protein</fullName>
    </submittedName>
</protein>
<sequence length="40" mass="4296">MLGNSRGHVDVAVGDQWDLVIDTDELSPAESAARILTELT</sequence>
<evidence type="ECO:0000313" key="1">
    <source>
        <dbReference type="EMBL" id="MFC6704756.1"/>
    </source>
</evidence>
<comment type="caution">
    <text evidence="1">The sequence shown here is derived from an EMBL/GenBank/DDBJ whole genome shotgun (WGS) entry which is preliminary data.</text>
</comment>
<gene>
    <name evidence="1" type="ORF">ACFQDH_05625</name>
</gene>
<evidence type="ECO:0000313" key="2">
    <source>
        <dbReference type="Proteomes" id="UP001596298"/>
    </source>
</evidence>
<dbReference type="EMBL" id="JBHSWH010000001">
    <property type="protein sequence ID" value="MFC6704756.1"/>
    <property type="molecule type" value="Genomic_DNA"/>
</dbReference>
<keyword evidence="2" id="KW-1185">Reference proteome</keyword>
<accession>A0ABW2AEB7</accession>
<organism evidence="1 2">
    <name type="scientific">Flexivirga alba</name>
    <dbReference type="NCBI Taxonomy" id="702742"/>
    <lineage>
        <taxon>Bacteria</taxon>
        <taxon>Bacillati</taxon>
        <taxon>Actinomycetota</taxon>
        <taxon>Actinomycetes</taxon>
        <taxon>Micrococcales</taxon>
        <taxon>Dermacoccaceae</taxon>
        <taxon>Flexivirga</taxon>
    </lineage>
</organism>
<name>A0ABW2AEB7_9MICO</name>
<proteinExistence type="predicted"/>
<reference evidence="2" key="1">
    <citation type="journal article" date="2019" name="Int. J. Syst. Evol. Microbiol.">
        <title>The Global Catalogue of Microorganisms (GCM) 10K type strain sequencing project: providing services to taxonomists for standard genome sequencing and annotation.</title>
        <authorList>
            <consortium name="The Broad Institute Genomics Platform"/>
            <consortium name="The Broad Institute Genome Sequencing Center for Infectious Disease"/>
            <person name="Wu L."/>
            <person name="Ma J."/>
        </authorList>
    </citation>
    <scope>NUCLEOTIDE SEQUENCE [LARGE SCALE GENOMIC DNA]</scope>
    <source>
        <strain evidence="2">CCUG 58127</strain>
    </source>
</reference>